<evidence type="ECO:0000259" key="2">
    <source>
        <dbReference type="PROSITE" id="PS50011"/>
    </source>
</evidence>
<protein>
    <recommendedName>
        <fullName evidence="2">Protein kinase domain-containing protein</fullName>
    </recommendedName>
</protein>
<dbReference type="Gene3D" id="1.10.510.10">
    <property type="entry name" value="Transferase(Phosphotransferase) domain 1"/>
    <property type="match status" value="1"/>
</dbReference>
<dbReference type="InterPro" id="IPR011009">
    <property type="entry name" value="Kinase-like_dom_sf"/>
</dbReference>
<keyword evidence="4" id="KW-1185">Reference proteome</keyword>
<evidence type="ECO:0000256" key="1">
    <source>
        <dbReference type="ARBA" id="ARBA00004479"/>
    </source>
</evidence>
<accession>A0A7N2R364</accession>
<dbReference type="Gramene" id="QL04p044168:mrna">
    <property type="protein sequence ID" value="QL04p044168:mrna:CDS:1"/>
    <property type="gene ID" value="QL04p044168"/>
</dbReference>
<reference evidence="3 4" key="1">
    <citation type="journal article" date="2016" name="G3 (Bethesda)">
        <title>First Draft Assembly and Annotation of the Genome of a California Endemic Oak Quercus lobata Nee (Fagaceae).</title>
        <authorList>
            <person name="Sork V.L."/>
            <person name="Fitz-Gibbon S.T."/>
            <person name="Puiu D."/>
            <person name="Crepeau M."/>
            <person name="Gugger P.F."/>
            <person name="Sherman R."/>
            <person name="Stevens K."/>
            <person name="Langley C.H."/>
            <person name="Pellegrini M."/>
            <person name="Salzberg S.L."/>
        </authorList>
    </citation>
    <scope>NUCLEOTIDE SEQUENCE [LARGE SCALE GENOMIC DNA]</scope>
    <source>
        <strain evidence="3 4">cv. SW786</strain>
    </source>
</reference>
<dbReference type="AlphaFoldDB" id="A0A7N2R364"/>
<dbReference type="GO" id="GO:0016020">
    <property type="term" value="C:membrane"/>
    <property type="evidence" value="ECO:0007669"/>
    <property type="project" value="UniProtKB-SubCell"/>
</dbReference>
<dbReference type="GO" id="GO:0004672">
    <property type="term" value="F:protein kinase activity"/>
    <property type="evidence" value="ECO:0007669"/>
    <property type="project" value="InterPro"/>
</dbReference>
<dbReference type="PANTHER" id="PTHR48006:SF88">
    <property type="entry name" value="LRR RECEPTOR-LIKE KINASE FAMILY PROTEIN"/>
    <property type="match status" value="1"/>
</dbReference>
<comment type="subcellular location">
    <subcellularLocation>
        <location evidence="1">Membrane</location>
        <topology evidence="1">Single-pass type I membrane protein</topology>
    </subcellularLocation>
</comment>
<dbReference type="Pfam" id="PF07714">
    <property type="entry name" value="PK_Tyr_Ser-Thr"/>
    <property type="match status" value="1"/>
</dbReference>
<proteinExistence type="predicted"/>
<evidence type="ECO:0000313" key="3">
    <source>
        <dbReference type="EnsemblPlants" id="QL04p044168:mrna:CDS:1"/>
    </source>
</evidence>
<dbReference type="InterPro" id="IPR001245">
    <property type="entry name" value="Ser-Thr/Tyr_kinase_cat_dom"/>
</dbReference>
<dbReference type="GO" id="GO:0005524">
    <property type="term" value="F:ATP binding"/>
    <property type="evidence" value="ECO:0007669"/>
    <property type="project" value="InterPro"/>
</dbReference>
<dbReference type="InParanoid" id="A0A7N2R364"/>
<dbReference type="InterPro" id="IPR051824">
    <property type="entry name" value="LRR_Rcpt-Like_S/T_Kinase"/>
</dbReference>
<dbReference type="SUPFAM" id="SSF56112">
    <property type="entry name" value="Protein kinase-like (PK-like)"/>
    <property type="match status" value="1"/>
</dbReference>
<dbReference type="Proteomes" id="UP000594261">
    <property type="component" value="Chromosome 4"/>
</dbReference>
<feature type="domain" description="Protein kinase" evidence="2">
    <location>
        <begin position="1"/>
        <end position="209"/>
    </location>
</feature>
<dbReference type="PROSITE" id="PS50011">
    <property type="entry name" value="PROTEIN_KINASE_DOM"/>
    <property type="match status" value="1"/>
</dbReference>
<dbReference type="EMBL" id="LRBV02000004">
    <property type="status" value="NOT_ANNOTATED_CDS"/>
    <property type="molecule type" value="Genomic_DNA"/>
</dbReference>
<name>A0A7N2R364_QUELO</name>
<organism evidence="3 4">
    <name type="scientific">Quercus lobata</name>
    <name type="common">Valley oak</name>
    <dbReference type="NCBI Taxonomy" id="97700"/>
    <lineage>
        <taxon>Eukaryota</taxon>
        <taxon>Viridiplantae</taxon>
        <taxon>Streptophyta</taxon>
        <taxon>Embryophyta</taxon>
        <taxon>Tracheophyta</taxon>
        <taxon>Spermatophyta</taxon>
        <taxon>Magnoliopsida</taxon>
        <taxon>eudicotyledons</taxon>
        <taxon>Gunneridae</taxon>
        <taxon>Pentapetalae</taxon>
        <taxon>rosids</taxon>
        <taxon>fabids</taxon>
        <taxon>Fagales</taxon>
        <taxon>Fagaceae</taxon>
        <taxon>Quercus</taxon>
    </lineage>
</organism>
<dbReference type="EnsemblPlants" id="QL04p044168:mrna">
    <property type="protein sequence ID" value="QL04p044168:mrna:CDS:1"/>
    <property type="gene ID" value="QL04p044168"/>
</dbReference>
<dbReference type="PANTHER" id="PTHR48006">
    <property type="entry name" value="LEUCINE-RICH REPEAT-CONTAINING PROTEIN DDB_G0281931-RELATED"/>
    <property type="match status" value="1"/>
</dbReference>
<evidence type="ECO:0000313" key="4">
    <source>
        <dbReference type="Proteomes" id="UP000594261"/>
    </source>
</evidence>
<reference evidence="3" key="2">
    <citation type="submission" date="2021-01" db="UniProtKB">
        <authorList>
            <consortium name="EnsemblPlants"/>
        </authorList>
    </citation>
    <scope>IDENTIFICATION</scope>
</reference>
<sequence>MLLQIYISNNNLYDWLYAMKDKDKILDWPLRIKIAIGIARGIACLLHNYHFSVVHLSLSLNAIILDQNFDAKISNFGEAIILKPGGLMFVNSSDNDLSNRVLDGSGVTELDFFRKDVYDFGILLFELITGKTPIQIYNYSNHLDGSYIDWITCLLTCSSLMCNFIDKSLIVLGFDNDVFQLLRIAGACIKPLPCQRPTTLGLYHVISILRKNYGLINNDPEILRQSEIATASASKEIVEAESI</sequence>
<dbReference type="InterPro" id="IPR000719">
    <property type="entry name" value="Prot_kinase_dom"/>
</dbReference>